<feature type="signal peptide" evidence="2">
    <location>
        <begin position="1"/>
        <end position="28"/>
    </location>
</feature>
<dbReference type="KEGG" id="dic:Dpoa569_0000853"/>
<feature type="compositionally biased region" description="Basic and acidic residues" evidence="1">
    <location>
        <begin position="33"/>
        <end position="42"/>
    </location>
</feature>
<gene>
    <name evidence="3" type="ORF">Dpoa569_0000853</name>
</gene>
<keyword evidence="4" id="KW-1185">Reference proteome</keyword>
<protein>
    <submittedName>
        <fullName evidence="3">Uncharacterized protein</fullName>
    </submittedName>
</protein>
<organism evidence="3 4">
    <name type="scientific">Dickeya poaceiphila</name>
    <dbReference type="NCBI Taxonomy" id="568768"/>
    <lineage>
        <taxon>Bacteria</taxon>
        <taxon>Pseudomonadati</taxon>
        <taxon>Pseudomonadota</taxon>
        <taxon>Gammaproteobacteria</taxon>
        <taxon>Enterobacterales</taxon>
        <taxon>Pectobacteriaceae</taxon>
        <taxon>Dickeya</taxon>
    </lineage>
</organism>
<feature type="region of interest" description="Disordered" evidence="1">
    <location>
        <begin position="26"/>
        <end position="64"/>
    </location>
</feature>
<name>A0A5B8I329_9GAMM</name>
<evidence type="ECO:0000313" key="3">
    <source>
        <dbReference type="EMBL" id="QDX29134.1"/>
    </source>
</evidence>
<evidence type="ECO:0000256" key="1">
    <source>
        <dbReference type="SAM" id="MobiDB-lite"/>
    </source>
</evidence>
<dbReference type="OrthoDB" id="6433964at2"/>
<evidence type="ECO:0000256" key="2">
    <source>
        <dbReference type="SAM" id="SignalP"/>
    </source>
</evidence>
<feature type="compositionally biased region" description="Pro residues" evidence="1">
    <location>
        <begin position="44"/>
        <end position="63"/>
    </location>
</feature>
<reference evidence="3 4" key="1">
    <citation type="journal article" date="2019" name="Environ. Microbiol.">
        <title>The phytopathogenic nature of Dickeya aquatica 174/2 and the dynamic early evolution of Dickeya pathogenicity.</title>
        <authorList>
            <person name="Duprey A."/>
            <person name="Taib N."/>
            <person name="Leonard S."/>
            <person name="Garin T."/>
            <person name="Flandrois J.P."/>
            <person name="Nasser W."/>
            <person name="Brochier-Armanet C."/>
            <person name="Reverchon S."/>
        </authorList>
    </citation>
    <scope>NUCLEOTIDE SEQUENCE [LARGE SCALE GENOMIC DNA]</scope>
    <source>
        <strain evidence="3 4">NCPPB 569</strain>
    </source>
</reference>
<sequence length="118" mass="12478">MTALTKTCRTVALIAGISLLSALSVASANPENPEPRGPDRQEIMPPPPGFPPPPPRLPPPPIPALYQASLQTTDPISAANKLVANIPQGNGKTYEVSISVREIPPEPRLEPPAPNVIR</sequence>
<evidence type="ECO:0000313" key="4">
    <source>
        <dbReference type="Proteomes" id="UP000320591"/>
    </source>
</evidence>
<feature type="chain" id="PRO_5023095693" evidence="2">
    <location>
        <begin position="29"/>
        <end position="118"/>
    </location>
</feature>
<keyword evidence="2" id="KW-0732">Signal</keyword>
<accession>A0A5B8I329</accession>
<dbReference type="Proteomes" id="UP000320591">
    <property type="component" value="Chromosome"/>
</dbReference>
<proteinExistence type="predicted"/>
<dbReference type="AlphaFoldDB" id="A0A5B8I329"/>
<dbReference type="EMBL" id="CP042220">
    <property type="protein sequence ID" value="QDX29134.1"/>
    <property type="molecule type" value="Genomic_DNA"/>
</dbReference>